<accession>A0AAD4H8Q3</accession>
<feature type="non-terminal residue" evidence="2">
    <location>
        <position position="1"/>
    </location>
</feature>
<feature type="region of interest" description="Disordered" evidence="1">
    <location>
        <begin position="224"/>
        <end position="260"/>
    </location>
</feature>
<evidence type="ECO:0000256" key="1">
    <source>
        <dbReference type="SAM" id="MobiDB-lite"/>
    </source>
</evidence>
<evidence type="ECO:0000313" key="2">
    <source>
        <dbReference type="EMBL" id="KAG0277215.1"/>
    </source>
</evidence>
<name>A0AAD4H8Q3_9FUNG</name>
<reference evidence="2" key="1">
    <citation type="journal article" date="2020" name="Fungal Divers.">
        <title>Resolving the Mortierellaceae phylogeny through synthesis of multi-gene phylogenetics and phylogenomics.</title>
        <authorList>
            <person name="Vandepol N."/>
            <person name="Liber J."/>
            <person name="Desiro A."/>
            <person name="Na H."/>
            <person name="Kennedy M."/>
            <person name="Barry K."/>
            <person name="Grigoriev I.V."/>
            <person name="Miller A.N."/>
            <person name="O'Donnell K."/>
            <person name="Stajich J.E."/>
            <person name="Bonito G."/>
        </authorList>
    </citation>
    <scope>NUCLEOTIDE SEQUENCE</scope>
    <source>
        <strain evidence="2">NRRL 28262</strain>
    </source>
</reference>
<feature type="region of interest" description="Disordered" evidence="1">
    <location>
        <begin position="274"/>
        <end position="410"/>
    </location>
</feature>
<feature type="region of interest" description="Disordered" evidence="1">
    <location>
        <begin position="1"/>
        <end position="25"/>
    </location>
</feature>
<dbReference type="AlphaFoldDB" id="A0AAD4H8Q3"/>
<gene>
    <name evidence="2" type="ORF">BGZ95_006287</name>
</gene>
<feature type="compositionally biased region" description="Basic and acidic residues" evidence="1">
    <location>
        <begin position="316"/>
        <end position="334"/>
    </location>
</feature>
<keyword evidence="3" id="KW-1185">Reference proteome</keyword>
<sequence>TVASMDISMGLDGKSLDPHSSEKQGSFTIEAASTSEDVDMTIPSAVSLNQSPPTTTTTSLKGAKHNIMLGATPIPHPLSMNTENNSLHHFQTNAANPTMYTTPPHNAAYVNAALGPIIIDSAATVPSSETAAFMALHGHTIGVYEPPRRNSVPTLTADQVEHKRKVTSEEKTLHRQASWSNFSSLASHAMSSLHTTTSLPNLHQIDTATHVDPNMVQYYRSPFSQQQALQQSSQHNLNQALPPSSTSSACPSPMPESLMQGSVLNSINSSPVAGVGANKKINRSESHTATLKSQSKRGAKGAGGAERRRRGTSRPLETRRRSNTGEDAVKRESQDNEELQPVLSSQNPEGMHHHNHHHHAIHGYGSGSMHHDGNEYSPTRSPGGTPMGHPSSMGEDEPFGMINHSAFVRL</sequence>
<dbReference type="Proteomes" id="UP001194580">
    <property type="component" value="Unassembled WGS sequence"/>
</dbReference>
<proteinExistence type="predicted"/>
<dbReference type="EMBL" id="JAAAIL010000293">
    <property type="protein sequence ID" value="KAG0277215.1"/>
    <property type="molecule type" value="Genomic_DNA"/>
</dbReference>
<evidence type="ECO:0000313" key="3">
    <source>
        <dbReference type="Proteomes" id="UP001194580"/>
    </source>
</evidence>
<comment type="caution">
    <text evidence="2">The sequence shown here is derived from an EMBL/GenBank/DDBJ whole genome shotgun (WGS) entry which is preliminary data.</text>
</comment>
<organism evidence="2 3">
    <name type="scientific">Linnemannia exigua</name>
    <dbReference type="NCBI Taxonomy" id="604196"/>
    <lineage>
        <taxon>Eukaryota</taxon>
        <taxon>Fungi</taxon>
        <taxon>Fungi incertae sedis</taxon>
        <taxon>Mucoromycota</taxon>
        <taxon>Mortierellomycotina</taxon>
        <taxon>Mortierellomycetes</taxon>
        <taxon>Mortierellales</taxon>
        <taxon>Mortierellaceae</taxon>
        <taxon>Linnemannia</taxon>
    </lineage>
</organism>
<feature type="compositionally biased region" description="Low complexity" evidence="1">
    <location>
        <begin position="224"/>
        <end position="251"/>
    </location>
</feature>
<protein>
    <submittedName>
        <fullName evidence="2">Uncharacterized protein</fullName>
    </submittedName>
</protein>